<evidence type="ECO:0000256" key="1">
    <source>
        <dbReference type="ARBA" id="ARBA00022475"/>
    </source>
</evidence>
<reference evidence="6" key="1">
    <citation type="submission" date="2020-11" db="EMBL/GenBank/DDBJ databases">
        <title>Halonatronomonas betainensis gen. nov., sp. nov. a novel haloalkaliphilic representative of the family Halanaerobiacae capable of betaine degradation.</title>
        <authorList>
            <person name="Boltyanskaya Y."/>
            <person name="Kevbrin V."/>
            <person name="Detkova E."/>
            <person name="Grouzdev D.S."/>
            <person name="Koziaeva V."/>
            <person name="Zhilina T."/>
        </authorList>
    </citation>
    <scope>NUCLEOTIDE SEQUENCE</scope>
    <source>
        <strain evidence="6">Z-7014</strain>
    </source>
</reference>
<dbReference type="PANTHER" id="PTHR35529">
    <property type="entry name" value="MANGANESE EFFLUX PUMP MNTP-RELATED"/>
    <property type="match status" value="1"/>
</dbReference>
<feature type="transmembrane region" description="Helical" evidence="5">
    <location>
        <begin position="6"/>
        <end position="26"/>
    </location>
</feature>
<evidence type="ECO:0000313" key="6">
    <source>
        <dbReference type="EMBL" id="MBF8436581.1"/>
    </source>
</evidence>
<evidence type="ECO:0000256" key="3">
    <source>
        <dbReference type="ARBA" id="ARBA00022989"/>
    </source>
</evidence>
<organism evidence="6 7">
    <name type="scientific">Halonatronomonas betaini</name>
    <dbReference type="NCBI Taxonomy" id="2778430"/>
    <lineage>
        <taxon>Bacteria</taxon>
        <taxon>Bacillati</taxon>
        <taxon>Bacillota</taxon>
        <taxon>Clostridia</taxon>
        <taxon>Halanaerobiales</taxon>
        <taxon>Halarsenatibacteraceae</taxon>
        <taxon>Halonatronomonas</taxon>
    </lineage>
</organism>
<dbReference type="PANTHER" id="PTHR35529:SF1">
    <property type="entry name" value="MANGANESE EFFLUX PUMP MNTP-RELATED"/>
    <property type="match status" value="1"/>
</dbReference>
<evidence type="ECO:0000256" key="5">
    <source>
        <dbReference type="SAM" id="Phobius"/>
    </source>
</evidence>
<proteinExistence type="predicted"/>
<dbReference type="InterPro" id="IPR003810">
    <property type="entry name" value="Mntp/YtaF"/>
</dbReference>
<name>A0A931ARL5_9FIRM</name>
<dbReference type="RefSeq" id="WP_270453485.1">
    <property type="nucleotide sequence ID" value="NZ_JADPIE010000003.1"/>
</dbReference>
<feature type="transmembrane region" description="Helical" evidence="5">
    <location>
        <begin position="104"/>
        <end position="125"/>
    </location>
</feature>
<feature type="transmembrane region" description="Helical" evidence="5">
    <location>
        <begin position="64"/>
        <end position="84"/>
    </location>
</feature>
<dbReference type="Pfam" id="PF02659">
    <property type="entry name" value="Mntp"/>
    <property type="match status" value="1"/>
</dbReference>
<dbReference type="EMBL" id="JADPIE010000003">
    <property type="protein sequence ID" value="MBF8436581.1"/>
    <property type="molecule type" value="Genomic_DNA"/>
</dbReference>
<comment type="caution">
    <text evidence="6">The sequence shown here is derived from an EMBL/GenBank/DDBJ whole genome shotgun (WGS) entry which is preliminary data.</text>
</comment>
<feature type="transmembrane region" description="Helical" evidence="5">
    <location>
        <begin position="165"/>
        <end position="182"/>
    </location>
</feature>
<keyword evidence="2 5" id="KW-0812">Transmembrane</keyword>
<gene>
    <name evidence="6" type="ORF">I0Q91_05795</name>
</gene>
<accession>A0A931ARL5</accession>
<feature type="transmembrane region" description="Helical" evidence="5">
    <location>
        <begin position="38"/>
        <end position="58"/>
    </location>
</feature>
<sequence>MFGFSIIILGFALSLDAFGVALGLGCGTKLNIKEESSIIISFGFFQFLFAMIGALIGSFIDANIISISATFSGLIIIILGLYLINEGRKLEEECIYYNLNLAKYVALGVGVSIDALGVGFSTLYNQQINSLFLNSLIIGIITATLTFIAFKTVFYIRNFKVVEKYSDYIGGIILILFGLTMIF</sequence>
<evidence type="ECO:0000256" key="2">
    <source>
        <dbReference type="ARBA" id="ARBA00022692"/>
    </source>
</evidence>
<feature type="transmembrane region" description="Helical" evidence="5">
    <location>
        <begin position="131"/>
        <end position="153"/>
    </location>
</feature>
<dbReference type="AlphaFoldDB" id="A0A931ARL5"/>
<protein>
    <submittedName>
        <fullName evidence="6">Manganese efflux pump</fullName>
    </submittedName>
</protein>
<keyword evidence="1" id="KW-1003">Cell membrane</keyword>
<keyword evidence="7" id="KW-1185">Reference proteome</keyword>
<keyword evidence="3 5" id="KW-1133">Transmembrane helix</keyword>
<dbReference type="Proteomes" id="UP000621436">
    <property type="component" value="Unassembled WGS sequence"/>
</dbReference>
<evidence type="ECO:0000313" key="7">
    <source>
        <dbReference type="Proteomes" id="UP000621436"/>
    </source>
</evidence>
<keyword evidence="4 5" id="KW-0472">Membrane</keyword>
<evidence type="ECO:0000256" key="4">
    <source>
        <dbReference type="ARBA" id="ARBA00023136"/>
    </source>
</evidence>